<feature type="domain" description="HSac2" evidence="2">
    <location>
        <begin position="19"/>
        <end position="171"/>
    </location>
</feature>
<name>A0A7R9BTP8_9CRUS</name>
<dbReference type="Proteomes" id="UP000678499">
    <property type="component" value="Unassembled WGS sequence"/>
</dbReference>
<dbReference type="PANTHER" id="PTHR31108:SF1">
    <property type="entry name" value="HSAC2 DOMAIN-CONTAINING PROTEIN"/>
    <property type="match status" value="1"/>
</dbReference>
<evidence type="ECO:0000256" key="1">
    <source>
        <dbReference type="ARBA" id="ARBA00009163"/>
    </source>
</evidence>
<dbReference type="AlphaFoldDB" id="A0A7R9BTP8"/>
<dbReference type="PANTHER" id="PTHR31108">
    <property type="entry name" value="TUMOR PROTEIN P63-REGULATED GENE 1-LIKE PROTEIN"/>
    <property type="match status" value="1"/>
</dbReference>
<evidence type="ECO:0000259" key="2">
    <source>
        <dbReference type="PROSITE" id="PS51791"/>
    </source>
</evidence>
<accession>A0A7R9BTP8</accession>
<dbReference type="EMBL" id="CAJPEX010002133">
    <property type="protein sequence ID" value="CAG0920535.1"/>
    <property type="molecule type" value="Genomic_DNA"/>
</dbReference>
<reference evidence="3" key="1">
    <citation type="submission" date="2020-11" db="EMBL/GenBank/DDBJ databases">
        <authorList>
            <person name="Tran Van P."/>
        </authorList>
    </citation>
    <scope>NUCLEOTIDE SEQUENCE</scope>
</reference>
<dbReference type="InterPro" id="IPR022158">
    <property type="entry name" value="Inositol_phosphatase"/>
</dbReference>
<dbReference type="PROSITE" id="PS51791">
    <property type="entry name" value="HSAC2"/>
    <property type="match status" value="1"/>
</dbReference>
<dbReference type="InterPro" id="IPR040242">
    <property type="entry name" value="TPRG1-like"/>
</dbReference>
<proteinExistence type="inferred from homology"/>
<feature type="non-terminal residue" evidence="3">
    <location>
        <position position="1"/>
    </location>
</feature>
<comment type="similarity">
    <text evidence="1">Belongs to the TPRG1 family.</text>
</comment>
<organism evidence="3">
    <name type="scientific">Notodromas monacha</name>
    <dbReference type="NCBI Taxonomy" id="399045"/>
    <lineage>
        <taxon>Eukaryota</taxon>
        <taxon>Metazoa</taxon>
        <taxon>Ecdysozoa</taxon>
        <taxon>Arthropoda</taxon>
        <taxon>Crustacea</taxon>
        <taxon>Oligostraca</taxon>
        <taxon>Ostracoda</taxon>
        <taxon>Podocopa</taxon>
        <taxon>Podocopida</taxon>
        <taxon>Cypridocopina</taxon>
        <taxon>Cypridoidea</taxon>
        <taxon>Cyprididae</taxon>
        <taxon>Notodromas</taxon>
    </lineage>
</organism>
<dbReference type="Pfam" id="PF12456">
    <property type="entry name" value="hSac2"/>
    <property type="match status" value="2"/>
</dbReference>
<dbReference type="GO" id="GO:0005737">
    <property type="term" value="C:cytoplasm"/>
    <property type="evidence" value="ECO:0007669"/>
    <property type="project" value="TreeGrafter"/>
</dbReference>
<evidence type="ECO:0000313" key="3">
    <source>
        <dbReference type="EMBL" id="CAD7280383.1"/>
    </source>
</evidence>
<sequence>MASPEINPACLPPQIDYFASREGAWETAVSKIDKLLDPKTDTDTMGVWLLTQIDHWDHEMEKIIVVTNYSLYIIKFNFISLQVVSHQRIPLSLVKRVTIGDLSYPCRSVSPPRCVQGIKLEWETECPVKNSQMWNPWSEMPEVLLMSHPLLLYPPPEVEDFEGEGPPPELEYLAKLQHLKRVFQNVRDLRRGLALLFHADTFSGLSHWDHEWERCVVLSEDYLYLAQYDFTNRSVKCLRKTIKLSNVKDITIGTMCYPEFTLSPRRCNLGIRINWGDKCDPCAKVYWNPASEKVPYVVLMSHPLSLYR</sequence>
<dbReference type="OrthoDB" id="10012704at2759"/>
<keyword evidence="4" id="KW-1185">Reference proteome</keyword>
<dbReference type="InterPro" id="IPR034753">
    <property type="entry name" value="hSac2"/>
</dbReference>
<evidence type="ECO:0000313" key="4">
    <source>
        <dbReference type="Proteomes" id="UP000678499"/>
    </source>
</evidence>
<gene>
    <name evidence="3" type="ORF">NMOB1V02_LOCUS8043</name>
</gene>
<protein>
    <recommendedName>
        <fullName evidence="2">HSac2 domain-containing protein</fullName>
    </recommendedName>
</protein>
<dbReference type="EMBL" id="OA884170">
    <property type="protein sequence ID" value="CAD7280383.1"/>
    <property type="molecule type" value="Genomic_DNA"/>
</dbReference>